<dbReference type="GO" id="GO:0000156">
    <property type="term" value="F:phosphorelay response regulator activity"/>
    <property type="evidence" value="ECO:0007669"/>
    <property type="project" value="InterPro"/>
</dbReference>
<evidence type="ECO:0000313" key="3">
    <source>
        <dbReference type="EMBL" id="RAJ88148.1"/>
    </source>
</evidence>
<dbReference type="InterPro" id="IPR011006">
    <property type="entry name" value="CheY-like_superfamily"/>
</dbReference>
<dbReference type="PANTHER" id="PTHR37299">
    <property type="entry name" value="TRANSCRIPTIONAL REGULATOR-RELATED"/>
    <property type="match status" value="1"/>
</dbReference>
<dbReference type="Pfam" id="PF04397">
    <property type="entry name" value="LytTR"/>
    <property type="match status" value="1"/>
</dbReference>
<keyword evidence="4" id="KW-1185">Reference proteome</keyword>
<evidence type="ECO:0000259" key="2">
    <source>
        <dbReference type="PROSITE" id="PS50110"/>
    </source>
</evidence>
<accession>A0A327WDE1</accession>
<feature type="modified residue" description="4-aspartylphosphate" evidence="1">
    <location>
        <position position="55"/>
    </location>
</feature>
<feature type="domain" description="Response regulatory" evidence="2">
    <location>
        <begin position="4"/>
        <end position="115"/>
    </location>
</feature>
<dbReference type="InterPro" id="IPR001789">
    <property type="entry name" value="Sig_transdc_resp-reg_receiver"/>
</dbReference>
<dbReference type="Pfam" id="PF00072">
    <property type="entry name" value="Response_reg"/>
    <property type="match status" value="1"/>
</dbReference>
<dbReference type="Gene3D" id="3.40.50.2300">
    <property type="match status" value="1"/>
</dbReference>
<dbReference type="GO" id="GO:0003677">
    <property type="term" value="F:DNA binding"/>
    <property type="evidence" value="ECO:0007669"/>
    <property type="project" value="UniProtKB-KW"/>
</dbReference>
<proteinExistence type="predicted"/>
<sequence>MEIKYIVIDDEPPAHHVITTYAQRFPAMQLLQTFDDGIAAADWLRHSQPDVIFLDINMPDISGLELAHAIGKGPMIIFTTAYKQYAFEGFELNAVDYLLKPVSQERFERAMEKVFSLMQQQPAEKETDHIVVHSSYQVLKINTHRIKYIESLKDYLRIHLHDAPPVMTLMTMKKMMTCLPADKFSRIHRSFIVAVREIRSISNRRVKMNCGMILPVGDSYIQFMKEWKQP</sequence>
<comment type="caution">
    <text evidence="3">The sequence shown here is derived from an EMBL/GenBank/DDBJ whole genome shotgun (WGS) entry which is preliminary data.</text>
</comment>
<dbReference type="Gene3D" id="2.40.50.1020">
    <property type="entry name" value="LytTr DNA-binding domain"/>
    <property type="match status" value="1"/>
</dbReference>
<keyword evidence="3" id="KW-0238">DNA-binding</keyword>
<dbReference type="InterPro" id="IPR046947">
    <property type="entry name" value="LytR-like"/>
</dbReference>
<keyword evidence="1" id="KW-0597">Phosphoprotein</keyword>
<protein>
    <submittedName>
        <fullName evidence="3">DNA-binding LytR/AlgR family response regulator</fullName>
    </submittedName>
</protein>
<dbReference type="RefSeq" id="WP_170137644.1">
    <property type="nucleotide sequence ID" value="NZ_QLMA01000001.1"/>
</dbReference>
<dbReference type="SUPFAM" id="SSF52172">
    <property type="entry name" value="CheY-like"/>
    <property type="match status" value="1"/>
</dbReference>
<reference evidence="3 4" key="1">
    <citation type="submission" date="2018-06" db="EMBL/GenBank/DDBJ databases">
        <title>Genomic Encyclopedia of Archaeal and Bacterial Type Strains, Phase II (KMG-II): from individual species to whole genera.</title>
        <authorList>
            <person name="Goeker M."/>
        </authorList>
    </citation>
    <scope>NUCLEOTIDE SEQUENCE [LARGE SCALE GENOMIC DNA]</scope>
    <source>
        <strain evidence="3 4">DSM 29821</strain>
    </source>
</reference>
<dbReference type="InterPro" id="IPR007492">
    <property type="entry name" value="LytTR_DNA-bd_dom"/>
</dbReference>
<dbReference type="AlphaFoldDB" id="A0A327WDE1"/>
<dbReference type="EMBL" id="QLMA01000001">
    <property type="protein sequence ID" value="RAJ88148.1"/>
    <property type="molecule type" value="Genomic_DNA"/>
</dbReference>
<organism evidence="3 4">
    <name type="scientific">Chitinophaga dinghuensis</name>
    <dbReference type="NCBI Taxonomy" id="1539050"/>
    <lineage>
        <taxon>Bacteria</taxon>
        <taxon>Pseudomonadati</taxon>
        <taxon>Bacteroidota</taxon>
        <taxon>Chitinophagia</taxon>
        <taxon>Chitinophagales</taxon>
        <taxon>Chitinophagaceae</taxon>
        <taxon>Chitinophaga</taxon>
    </lineage>
</organism>
<evidence type="ECO:0000256" key="1">
    <source>
        <dbReference type="PROSITE-ProRule" id="PRU00169"/>
    </source>
</evidence>
<gene>
    <name evidence="3" type="ORF">CLV59_101915</name>
</gene>
<dbReference type="PANTHER" id="PTHR37299:SF1">
    <property type="entry name" value="STAGE 0 SPORULATION PROTEIN A HOMOLOG"/>
    <property type="match status" value="1"/>
</dbReference>
<dbReference type="SMART" id="SM00448">
    <property type="entry name" value="REC"/>
    <property type="match status" value="1"/>
</dbReference>
<dbReference type="PROSITE" id="PS50110">
    <property type="entry name" value="RESPONSE_REGULATORY"/>
    <property type="match status" value="1"/>
</dbReference>
<name>A0A327WDE1_9BACT</name>
<evidence type="ECO:0000313" key="4">
    <source>
        <dbReference type="Proteomes" id="UP000249819"/>
    </source>
</evidence>
<dbReference type="Proteomes" id="UP000249819">
    <property type="component" value="Unassembled WGS sequence"/>
</dbReference>
<dbReference type="SMART" id="SM00850">
    <property type="entry name" value="LytTR"/>
    <property type="match status" value="1"/>
</dbReference>